<reference evidence="10 11" key="1">
    <citation type="submission" date="2019-03" db="EMBL/GenBank/DDBJ databases">
        <title>Genomic Encyclopedia of Type Strains, Phase IV (KMG-IV): sequencing the most valuable type-strain genomes for metagenomic binning, comparative biology and taxonomic classification.</title>
        <authorList>
            <person name="Goeker M."/>
        </authorList>
    </citation>
    <scope>NUCLEOTIDE SEQUENCE [LARGE SCALE GENOMIC DNA]</scope>
    <source>
        <strain evidence="10 11">DSM 11170</strain>
    </source>
</reference>
<evidence type="ECO:0000256" key="7">
    <source>
        <dbReference type="SAM" id="MobiDB-lite"/>
    </source>
</evidence>
<feature type="compositionally biased region" description="Polar residues" evidence="7">
    <location>
        <begin position="1"/>
        <end position="14"/>
    </location>
</feature>
<dbReference type="GO" id="GO:0055085">
    <property type="term" value="P:transmembrane transport"/>
    <property type="evidence" value="ECO:0007669"/>
    <property type="project" value="InterPro"/>
</dbReference>
<evidence type="ECO:0000256" key="3">
    <source>
        <dbReference type="ARBA" id="ARBA00022692"/>
    </source>
</evidence>
<gene>
    <name evidence="10" type="ORF">EDD73_10531</name>
</gene>
<evidence type="ECO:0000256" key="4">
    <source>
        <dbReference type="ARBA" id="ARBA00022737"/>
    </source>
</evidence>
<feature type="transmembrane region" description="Helical" evidence="8">
    <location>
        <begin position="55"/>
        <end position="75"/>
    </location>
</feature>
<evidence type="ECO:0000256" key="5">
    <source>
        <dbReference type="ARBA" id="ARBA00022989"/>
    </source>
</evidence>
<comment type="subcellular location">
    <subcellularLocation>
        <location evidence="1">Membrane</location>
        <topology evidence="1">Single-pass membrane protein</topology>
    </subcellularLocation>
</comment>
<evidence type="ECO:0000256" key="1">
    <source>
        <dbReference type="ARBA" id="ARBA00004167"/>
    </source>
</evidence>
<keyword evidence="4" id="KW-0677">Repeat</keyword>
<organism evidence="10 11">
    <name type="scientific">Heliophilum fasciatum</name>
    <dbReference type="NCBI Taxonomy" id="35700"/>
    <lineage>
        <taxon>Bacteria</taxon>
        <taxon>Bacillati</taxon>
        <taxon>Bacillota</taxon>
        <taxon>Clostridia</taxon>
        <taxon>Eubacteriales</taxon>
        <taxon>Heliobacteriaceae</taxon>
        <taxon>Heliophilum</taxon>
    </lineage>
</organism>
<evidence type="ECO:0000256" key="8">
    <source>
        <dbReference type="SAM" id="Phobius"/>
    </source>
</evidence>
<evidence type="ECO:0000256" key="6">
    <source>
        <dbReference type="ARBA" id="ARBA00023136"/>
    </source>
</evidence>
<dbReference type="Pfam" id="PF25917">
    <property type="entry name" value="BSH_RND"/>
    <property type="match status" value="1"/>
</dbReference>
<feature type="domain" description="Multidrug resistance protein MdtA-like barrel-sandwich hybrid" evidence="9">
    <location>
        <begin position="97"/>
        <end position="168"/>
    </location>
</feature>
<dbReference type="PANTHER" id="PTHR30386">
    <property type="entry name" value="MEMBRANE FUSION SUBUNIT OF EMRAB-TOLC MULTIDRUG EFFLUX PUMP"/>
    <property type="match status" value="1"/>
</dbReference>
<dbReference type="InterPro" id="IPR058625">
    <property type="entry name" value="MdtA-like_BSH"/>
</dbReference>
<dbReference type="SUPFAM" id="SSF51230">
    <property type="entry name" value="Single hybrid motif"/>
    <property type="match status" value="1"/>
</dbReference>
<comment type="caution">
    <text evidence="10">The sequence shown here is derived from an EMBL/GenBank/DDBJ whole genome shotgun (WGS) entry which is preliminary data.</text>
</comment>
<dbReference type="PANTHER" id="PTHR30386:SF26">
    <property type="entry name" value="TRANSPORT PROTEIN COMB"/>
    <property type="match status" value="1"/>
</dbReference>
<protein>
    <submittedName>
        <fullName evidence="10">HlyD family secretion protein</fullName>
    </submittedName>
</protein>
<dbReference type="GO" id="GO:0016020">
    <property type="term" value="C:membrane"/>
    <property type="evidence" value="ECO:0007669"/>
    <property type="project" value="UniProtKB-SubCell"/>
</dbReference>
<dbReference type="Proteomes" id="UP000294813">
    <property type="component" value="Unassembled WGS sequence"/>
</dbReference>
<dbReference type="AlphaFoldDB" id="A0A4V2SXQ7"/>
<accession>A0A4V2SXQ7</accession>
<evidence type="ECO:0000256" key="2">
    <source>
        <dbReference type="ARBA" id="ARBA00009477"/>
    </source>
</evidence>
<name>A0A4V2SXQ7_9FIRM</name>
<dbReference type="EMBL" id="SLXT01000005">
    <property type="protein sequence ID" value="TCP67136.1"/>
    <property type="molecule type" value="Genomic_DNA"/>
</dbReference>
<dbReference type="Pfam" id="PF10511">
    <property type="entry name" value="Cementoin"/>
    <property type="match status" value="1"/>
</dbReference>
<keyword evidence="3 8" id="KW-0812">Transmembrane</keyword>
<sequence>MTQKPMSGQESAAGQNPIAGQKPTAEHKPASESNPATVKTPTTGSKSPLSRKQTLYGIITMMVLGAVALGSWFWYQGAYYVKTEDARLAGDVYRAMPRVTGKILSLPVDEGERVVADQVLGQQDTTNLSTGTLDHALLRAPVAGVVIKKLAREGEVVSTGQPVAMIVDDQKLYVSANIEETEISRLQIGQWAEFTIDSFPGVHFSGRIKEIGKATNSTFVLLPPVNTSGNFTKVTQRLPIKLSIDDHQGLPLAPGMNVVLKIHVKGSR</sequence>
<dbReference type="InterPro" id="IPR050739">
    <property type="entry name" value="MFP"/>
</dbReference>
<dbReference type="InterPro" id="IPR019541">
    <property type="entry name" value="Trappin_transglut-bd_rpt"/>
</dbReference>
<keyword evidence="5 8" id="KW-1133">Transmembrane helix</keyword>
<proteinExistence type="inferred from homology"/>
<evidence type="ECO:0000313" key="10">
    <source>
        <dbReference type="EMBL" id="TCP67136.1"/>
    </source>
</evidence>
<dbReference type="CDD" id="cd06849">
    <property type="entry name" value="lipoyl_domain"/>
    <property type="match status" value="1"/>
</dbReference>
<keyword evidence="11" id="KW-1185">Reference proteome</keyword>
<comment type="similarity">
    <text evidence="2">Belongs to the membrane fusion protein (MFP) (TC 8.A.1) family.</text>
</comment>
<keyword evidence="6 8" id="KW-0472">Membrane</keyword>
<evidence type="ECO:0000313" key="11">
    <source>
        <dbReference type="Proteomes" id="UP000294813"/>
    </source>
</evidence>
<feature type="region of interest" description="Disordered" evidence="7">
    <location>
        <begin position="1"/>
        <end position="49"/>
    </location>
</feature>
<evidence type="ECO:0000259" key="9">
    <source>
        <dbReference type="Pfam" id="PF25917"/>
    </source>
</evidence>
<dbReference type="InterPro" id="IPR011053">
    <property type="entry name" value="Single_hybrid_motif"/>
</dbReference>
<feature type="compositionally biased region" description="Polar residues" evidence="7">
    <location>
        <begin position="31"/>
        <end position="49"/>
    </location>
</feature>
<dbReference type="RefSeq" id="WP_243116775.1">
    <property type="nucleotide sequence ID" value="NZ_JAOQNU010000005.1"/>
</dbReference>
<dbReference type="Gene3D" id="2.40.30.170">
    <property type="match status" value="1"/>
</dbReference>